<evidence type="ECO:0000313" key="2">
    <source>
        <dbReference type="Proteomes" id="UP000235916"/>
    </source>
</evidence>
<reference evidence="1 2" key="1">
    <citation type="submission" date="2018-01" db="EMBL/GenBank/DDBJ databases">
        <title>Draft genome sequence of Paucibacter aquatile CR182 isolated from freshwater of the Nakdong River.</title>
        <authorList>
            <person name="Choi A."/>
            <person name="Chung E.J."/>
        </authorList>
    </citation>
    <scope>NUCLEOTIDE SEQUENCE [LARGE SCALE GENOMIC DNA]</scope>
    <source>
        <strain evidence="1 2">CR182</strain>
    </source>
</reference>
<keyword evidence="2" id="KW-1185">Reference proteome</keyword>
<proteinExistence type="predicted"/>
<protein>
    <submittedName>
        <fullName evidence="1">Uncharacterized protein</fullName>
    </submittedName>
</protein>
<dbReference type="AlphaFoldDB" id="A0A2N8KRY3"/>
<dbReference type="RefSeq" id="WP_133155320.1">
    <property type="nucleotide sequence ID" value="NZ_POSP01000004.1"/>
</dbReference>
<accession>A0A2N8KRY3</accession>
<name>A0A2N8KRY3_9BURK</name>
<evidence type="ECO:0000313" key="1">
    <source>
        <dbReference type="EMBL" id="PND36227.1"/>
    </source>
</evidence>
<dbReference type="Proteomes" id="UP000235916">
    <property type="component" value="Unassembled WGS sequence"/>
</dbReference>
<organism evidence="1 2">
    <name type="scientific">Kinneretia aquatilis</name>
    <dbReference type="NCBI Taxonomy" id="2070761"/>
    <lineage>
        <taxon>Bacteria</taxon>
        <taxon>Pseudomonadati</taxon>
        <taxon>Pseudomonadota</taxon>
        <taxon>Betaproteobacteria</taxon>
        <taxon>Burkholderiales</taxon>
        <taxon>Sphaerotilaceae</taxon>
        <taxon>Roseateles</taxon>
    </lineage>
</organism>
<comment type="caution">
    <text evidence="1">The sequence shown here is derived from an EMBL/GenBank/DDBJ whole genome shotgun (WGS) entry which is preliminary data.</text>
</comment>
<sequence length="168" mass="18324">MNMHVANSADSWLDLVGSATAVLGPSRGHIPDLGAFRIAYMHLTPAHLWLYGSVTGLPSGIGYGNASASVEKFNLALDVSLKRLIKISGQPELDSELDDSMHSFQLAKPVVVNIRQVDELVWPDAQHRVLHITGESSHFGFELFANFVSAFGGKHAKTRFLQSLSVRD</sequence>
<gene>
    <name evidence="1" type="ORF">C1O66_21185</name>
</gene>
<dbReference type="EMBL" id="POSP01000004">
    <property type="protein sequence ID" value="PND36227.1"/>
    <property type="molecule type" value="Genomic_DNA"/>
</dbReference>